<organism evidence="3 4">
    <name type="scientific">Emiliania huxleyi (strain CCMP1516)</name>
    <dbReference type="NCBI Taxonomy" id="280463"/>
    <lineage>
        <taxon>Eukaryota</taxon>
        <taxon>Haptista</taxon>
        <taxon>Haptophyta</taxon>
        <taxon>Prymnesiophyceae</taxon>
        <taxon>Isochrysidales</taxon>
        <taxon>Noelaerhabdaceae</taxon>
        <taxon>Emiliania</taxon>
    </lineage>
</organism>
<accession>A0A0D3K6I2</accession>
<dbReference type="InterPro" id="IPR029058">
    <property type="entry name" value="AB_hydrolase_fold"/>
</dbReference>
<dbReference type="InterPro" id="IPR050955">
    <property type="entry name" value="Plant_Biomass_Hydrol_Est"/>
</dbReference>
<dbReference type="HOGENOM" id="CLU_901489_0_0_1"/>
<evidence type="ECO:0000313" key="4">
    <source>
        <dbReference type="Proteomes" id="UP000013827"/>
    </source>
</evidence>
<dbReference type="PANTHER" id="PTHR43037">
    <property type="entry name" value="UNNAMED PRODUCT-RELATED"/>
    <property type="match status" value="1"/>
</dbReference>
<evidence type="ECO:0000256" key="1">
    <source>
        <dbReference type="ARBA" id="ARBA00022729"/>
    </source>
</evidence>
<proteinExistence type="predicted"/>
<protein>
    <recommendedName>
        <fullName evidence="5">Peptidase S9 prolyl oligopeptidase catalytic domain-containing protein</fullName>
    </recommendedName>
</protein>
<dbReference type="OMA" id="GPPISEY"/>
<dbReference type="PaxDb" id="2903-EOD31367"/>
<dbReference type="EnsemblProtists" id="EOD31367">
    <property type="protein sequence ID" value="EOD31367"/>
    <property type="gene ID" value="EMIHUDRAFT_231953"/>
</dbReference>
<dbReference type="eggNOG" id="ENOG502SB4C">
    <property type="taxonomic scope" value="Eukaryota"/>
</dbReference>
<keyword evidence="4" id="KW-1185">Reference proteome</keyword>
<dbReference type="STRING" id="2903.R1D8X3"/>
<sequence length="309" mass="33204">MRLLLHAALASAKVETLHPPGQAAAFFEAPAGPEPSVEKLSPSSLAKARGSLVQLRHRGVVFGLFLPTAQREGEASPVLVFLHGRGESGGFAVANAQSLPWLLSRGHNASFTASFPFIVVAPQCPQECASENGWRSDVLRGVAELVTTDLRGDPTRVYLTGQSMGGHGAWTFAAQQPRFFAAVAVVCGYAQGSEQEEEIARRLARGHSSTAVCVYHSVPAPRQWLAAADGMVKALAAAAAQGSEVRYVRYQHAPGPPISEYSALVGHGSYEIAYRDAALYEWLLRHQCDKCGRPLARWHELPPPPFTFG</sequence>
<keyword evidence="2" id="KW-0378">Hydrolase</keyword>
<evidence type="ECO:0000256" key="2">
    <source>
        <dbReference type="ARBA" id="ARBA00022801"/>
    </source>
</evidence>
<dbReference type="GeneID" id="17276640"/>
<dbReference type="KEGG" id="ehx:EMIHUDRAFT_231953"/>
<reference evidence="3" key="2">
    <citation type="submission" date="2024-10" db="UniProtKB">
        <authorList>
            <consortium name="EnsemblProtists"/>
        </authorList>
    </citation>
    <scope>IDENTIFICATION</scope>
</reference>
<reference evidence="4" key="1">
    <citation type="journal article" date="2013" name="Nature">
        <title>Pan genome of the phytoplankton Emiliania underpins its global distribution.</title>
        <authorList>
            <person name="Read B.A."/>
            <person name="Kegel J."/>
            <person name="Klute M.J."/>
            <person name="Kuo A."/>
            <person name="Lefebvre S.C."/>
            <person name="Maumus F."/>
            <person name="Mayer C."/>
            <person name="Miller J."/>
            <person name="Monier A."/>
            <person name="Salamov A."/>
            <person name="Young J."/>
            <person name="Aguilar M."/>
            <person name="Claverie J.M."/>
            <person name="Frickenhaus S."/>
            <person name="Gonzalez K."/>
            <person name="Herman E.K."/>
            <person name="Lin Y.C."/>
            <person name="Napier J."/>
            <person name="Ogata H."/>
            <person name="Sarno A.F."/>
            <person name="Shmutz J."/>
            <person name="Schroeder D."/>
            <person name="de Vargas C."/>
            <person name="Verret F."/>
            <person name="von Dassow P."/>
            <person name="Valentin K."/>
            <person name="Van de Peer Y."/>
            <person name="Wheeler G."/>
            <person name="Dacks J.B."/>
            <person name="Delwiche C.F."/>
            <person name="Dyhrman S.T."/>
            <person name="Glockner G."/>
            <person name="John U."/>
            <person name="Richards T."/>
            <person name="Worden A.Z."/>
            <person name="Zhang X."/>
            <person name="Grigoriev I.V."/>
            <person name="Allen A.E."/>
            <person name="Bidle K."/>
            <person name="Borodovsky M."/>
            <person name="Bowler C."/>
            <person name="Brownlee C."/>
            <person name="Cock J.M."/>
            <person name="Elias M."/>
            <person name="Gladyshev V.N."/>
            <person name="Groth M."/>
            <person name="Guda C."/>
            <person name="Hadaegh A."/>
            <person name="Iglesias-Rodriguez M.D."/>
            <person name="Jenkins J."/>
            <person name="Jones B.M."/>
            <person name="Lawson T."/>
            <person name="Leese F."/>
            <person name="Lindquist E."/>
            <person name="Lobanov A."/>
            <person name="Lomsadze A."/>
            <person name="Malik S.B."/>
            <person name="Marsh M.E."/>
            <person name="Mackinder L."/>
            <person name="Mock T."/>
            <person name="Mueller-Roeber B."/>
            <person name="Pagarete A."/>
            <person name="Parker M."/>
            <person name="Probert I."/>
            <person name="Quesneville H."/>
            <person name="Raines C."/>
            <person name="Rensing S.A."/>
            <person name="Riano-Pachon D.M."/>
            <person name="Richier S."/>
            <person name="Rokitta S."/>
            <person name="Shiraiwa Y."/>
            <person name="Soanes D.M."/>
            <person name="van der Giezen M."/>
            <person name="Wahlund T.M."/>
            <person name="Williams B."/>
            <person name="Wilson W."/>
            <person name="Wolfe G."/>
            <person name="Wurch L.L."/>
        </authorList>
    </citation>
    <scope>NUCLEOTIDE SEQUENCE</scope>
</reference>
<dbReference type="SUPFAM" id="SSF53474">
    <property type="entry name" value="alpha/beta-Hydrolases"/>
    <property type="match status" value="1"/>
</dbReference>
<evidence type="ECO:0000313" key="3">
    <source>
        <dbReference type="EnsemblProtists" id="EOD31367"/>
    </source>
</evidence>
<dbReference type="Pfam" id="PF00756">
    <property type="entry name" value="Esterase"/>
    <property type="match status" value="1"/>
</dbReference>
<evidence type="ECO:0008006" key="5">
    <source>
        <dbReference type="Google" id="ProtNLM"/>
    </source>
</evidence>
<keyword evidence="1" id="KW-0732">Signal</keyword>
<dbReference type="RefSeq" id="XP_005783796.1">
    <property type="nucleotide sequence ID" value="XM_005783739.1"/>
</dbReference>
<dbReference type="Proteomes" id="UP000013827">
    <property type="component" value="Unassembled WGS sequence"/>
</dbReference>
<dbReference type="InterPro" id="IPR000801">
    <property type="entry name" value="Esterase-like"/>
</dbReference>
<name>A0A0D3K6I2_EMIH1</name>
<dbReference type="GO" id="GO:0016787">
    <property type="term" value="F:hydrolase activity"/>
    <property type="evidence" value="ECO:0007669"/>
    <property type="project" value="UniProtKB-KW"/>
</dbReference>
<dbReference type="PANTHER" id="PTHR43037:SF5">
    <property type="entry name" value="FERULOYL ESTERASE"/>
    <property type="match status" value="1"/>
</dbReference>
<dbReference type="Gene3D" id="3.40.50.1820">
    <property type="entry name" value="alpha/beta hydrolase"/>
    <property type="match status" value="1"/>
</dbReference>
<dbReference type="AlphaFoldDB" id="A0A0D3K6I2"/>